<accession>A0A8J7WMN2</accession>
<proteinExistence type="predicted"/>
<protein>
    <submittedName>
        <fullName evidence="1">Uncharacterized protein</fullName>
    </submittedName>
</protein>
<comment type="caution">
    <text evidence="1">The sequence shown here is derived from an EMBL/GenBank/DDBJ whole genome shotgun (WGS) entry which is preliminary data.</text>
</comment>
<dbReference type="AlphaFoldDB" id="A0A8J7WMN2"/>
<dbReference type="RefSeq" id="WP_211467395.1">
    <property type="nucleotide sequence ID" value="NZ_JAGSXH010000029.1"/>
</dbReference>
<dbReference type="Proteomes" id="UP000677913">
    <property type="component" value="Unassembled WGS sequence"/>
</dbReference>
<name>A0A8J7WMN2_9ACTN</name>
<keyword evidence="2" id="KW-1185">Reference proteome</keyword>
<dbReference type="EMBL" id="JAGSXH010000029">
    <property type="protein sequence ID" value="MBS2963575.1"/>
    <property type="molecule type" value="Genomic_DNA"/>
</dbReference>
<evidence type="ECO:0000313" key="1">
    <source>
        <dbReference type="EMBL" id="MBS2963575.1"/>
    </source>
</evidence>
<sequence>MTDPTQPPSREQIRDHLSVKLNNMLRRMSMYGGEGALLMVFDLLFLTEGLGTTSPRLSIRTCT</sequence>
<organism evidence="1 2">
    <name type="scientific">Actinocrinis puniceicyclus</name>
    <dbReference type="NCBI Taxonomy" id="977794"/>
    <lineage>
        <taxon>Bacteria</taxon>
        <taxon>Bacillati</taxon>
        <taxon>Actinomycetota</taxon>
        <taxon>Actinomycetes</taxon>
        <taxon>Catenulisporales</taxon>
        <taxon>Actinospicaceae</taxon>
        <taxon>Actinocrinis</taxon>
    </lineage>
</organism>
<evidence type="ECO:0000313" key="2">
    <source>
        <dbReference type="Proteomes" id="UP000677913"/>
    </source>
</evidence>
<reference evidence="1" key="1">
    <citation type="submission" date="2021-04" db="EMBL/GenBank/DDBJ databases">
        <title>Genome based classification of Actinospica acidithermotolerans sp. nov., an actinobacterium isolated from an Indonesian hot spring.</title>
        <authorList>
            <person name="Kusuma A.B."/>
            <person name="Putra K.E."/>
            <person name="Nafisah S."/>
            <person name="Loh J."/>
            <person name="Nouioui I."/>
            <person name="Goodfellow M."/>
        </authorList>
    </citation>
    <scope>NUCLEOTIDE SEQUENCE</scope>
    <source>
        <strain evidence="1">DSM 45618</strain>
    </source>
</reference>
<gene>
    <name evidence="1" type="ORF">KGA66_10990</name>
</gene>